<dbReference type="Pfam" id="PF04381">
    <property type="entry name" value="RdgC"/>
    <property type="match status" value="1"/>
</dbReference>
<evidence type="ECO:0000256" key="5">
    <source>
        <dbReference type="ARBA" id="ARBA00023172"/>
    </source>
</evidence>
<proteinExistence type="inferred from homology"/>
<protein>
    <recommendedName>
        <fullName evidence="3">Recombination-associated protein RdgC</fullName>
    </recommendedName>
</protein>
<keyword evidence="5" id="KW-0233">DNA recombination</keyword>
<organism evidence="6 7">
    <name type="scientific">Marinobacter lutaoensis</name>
    <dbReference type="NCBI Taxonomy" id="135739"/>
    <lineage>
        <taxon>Bacteria</taxon>
        <taxon>Pseudomonadati</taxon>
        <taxon>Pseudomonadota</taxon>
        <taxon>Gammaproteobacteria</taxon>
        <taxon>Pseudomonadales</taxon>
        <taxon>Marinobacteraceae</taxon>
        <taxon>Marinobacter</taxon>
    </lineage>
</organism>
<keyword evidence="7" id="KW-1185">Reference proteome</keyword>
<dbReference type="PANTHER" id="PTHR38103:SF1">
    <property type="entry name" value="RECOMBINATION-ASSOCIATED PROTEIN RDGC"/>
    <property type="match status" value="1"/>
</dbReference>
<evidence type="ECO:0000313" key="6">
    <source>
        <dbReference type="EMBL" id="ONF42629.1"/>
    </source>
</evidence>
<comment type="similarity">
    <text evidence="2">Belongs to the RdgC family.</text>
</comment>
<evidence type="ECO:0000256" key="4">
    <source>
        <dbReference type="ARBA" id="ARBA00022490"/>
    </source>
</evidence>
<name>A0A1V2DQ24_9GAMM</name>
<sequence length="283" mass="31870">MKEFRVLNIKSDLPEKAELEAIAKAYPARECKFLEQSTLGFRELPGTGGEIVIQVEGSKFLYAELLRFRRSVPTVVRDREVRKRIKKLVESGEVVTKKLRATIKDEVMQELLPKMPQLETVIPLVIDQHDKRIWVGATSDKLAEGVFMLLRNAGLPLVTELWCDGGNLPFWLHRWLLNQEPLPESMLLGEKAKLADPIEPKSTVTISNEELTDEELQAVAASRSVLFLELSSPGMSFLINFDGAFKNLRFNPGEQCDDFAHEVAVCLSEIGDVVARLEAAIRQ</sequence>
<dbReference type="InterPro" id="IPR007476">
    <property type="entry name" value="RdgC"/>
</dbReference>
<keyword evidence="4" id="KW-0963">Cytoplasm</keyword>
<dbReference type="GO" id="GO:0043590">
    <property type="term" value="C:bacterial nucleoid"/>
    <property type="evidence" value="ECO:0007669"/>
    <property type="project" value="TreeGrafter"/>
</dbReference>
<reference evidence="6 7" key="1">
    <citation type="submission" date="2016-12" db="EMBL/GenBank/DDBJ databases">
        <title>Marinobacter lutaoensis whole genome sequencing.</title>
        <authorList>
            <person name="Verma A."/>
            <person name="Krishnamurthi S."/>
        </authorList>
    </citation>
    <scope>NUCLEOTIDE SEQUENCE [LARGE SCALE GENOMIC DNA]</scope>
    <source>
        <strain evidence="6 7">T5054</strain>
    </source>
</reference>
<evidence type="ECO:0000313" key="7">
    <source>
        <dbReference type="Proteomes" id="UP000189339"/>
    </source>
</evidence>
<evidence type="ECO:0000256" key="2">
    <source>
        <dbReference type="ARBA" id="ARBA00008657"/>
    </source>
</evidence>
<dbReference type="GO" id="GO:0000018">
    <property type="term" value="P:regulation of DNA recombination"/>
    <property type="evidence" value="ECO:0007669"/>
    <property type="project" value="TreeGrafter"/>
</dbReference>
<evidence type="ECO:0000256" key="1">
    <source>
        <dbReference type="ARBA" id="ARBA00004453"/>
    </source>
</evidence>
<dbReference type="GO" id="GO:0003690">
    <property type="term" value="F:double-stranded DNA binding"/>
    <property type="evidence" value="ECO:0007669"/>
    <property type="project" value="TreeGrafter"/>
</dbReference>
<dbReference type="OrthoDB" id="6369811at2"/>
<comment type="caution">
    <text evidence="6">The sequence shown here is derived from an EMBL/GenBank/DDBJ whole genome shotgun (WGS) entry which is preliminary data.</text>
</comment>
<gene>
    <name evidence="6" type="ORF">BTO32_15620</name>
</gene>
<dbReference type="RefSeq" id="WP_076725580.1">
    <property type="nucleotide sequence ID" value="NZ_MSCW01000009.1"/>
</dbReference>
<dbReference type="AlphaFoldDB" id="A0A1V2DQ24"/>
<comment type="subcellular location">
    <subcellularLocation>
        <location evidence="1">Cytoplasm</location>
        <location evidence="1">Nucleoid</location>
    </subcellularLocation>
</comment>
<evidence type="ECO:0000256" key="3">
    <source>
        <dbReference type="ARBA" id="ARBA00022296"/>
    </source>
</evidence>
<accession>A0A1V2DQ24</accession>
<dbReference type="EMBL" id="MSCW01000009">
    <property type="protein sequence ID" value="ONF42629.1"/>
    <property type="molecule type" value="Genomic_DNA"/>
</dbReference>
<dbReference type="Proteomes" id="UP000189339">
    <property type="component" value="Unassembled WGS sequence"/>
</dbReference>
<dbReference type="PANTHER" id="PTHR38103">
    <property type="entry name" value="RECOMBINATION-ASSOCIATED PROTEIN RDGC"/>
    <property type="match status" value="1"/>
</dbReference>
<dbReference type="STRING" id="135739.BTO32_15620"/>
<dbReference type="GO" id="GO:0006310">
    <property type="term" value="P:DNA recombination"/>
    <property type="evidence" value="ECO:0007669"/>
    <property type="project" value="UniProtKB-KW"/>
</dbReference>